<organism evidence="1 2">
    <name type="scientific">Asanoa siamensis</name>
    <dbReference type="NCBI Taxonomy" id="926357"/>
    <lineage>
        <taxon>Bacteria</taxon>
        <taxon>Bacillati</taxon>
        <taxon>Actinomycetota</taxon>
        <taxon>Actinomycetes</taxon>
        <taxon>Micromonosporales</taxon>
        <taxon>Micromonosporaceae</taxon>
        <taxon>Asanoa</taxon>
    </lineage>
</organism>
<sequence length="383" mass="38739">MDVESTAAALRAVSDHDPSLLTEPARLARALRDLLPDDDHAVRLLVVAARTGLPGLLAGGHAREARNRLTDHAGLRAEVAEQLVSAWIAASTGEVRSSAADRPGFVSERPGVPTAVAVQPGPAGAAVVGLVTGSGVFVGDGSGWRRVATPTATVSRDVALADHHVFWSGAGGVFARPVTTPGGVVSLGEQRTVVTADQVRYPLAAVSGDGESVDVFWTPDRVRIAHRALRGWATGSGVDIGAVPGAGRLAALAAGAAGPRAMWLAALTESGTLAYAAWDPAGGGLGRWTALAPPVPIAALTLAGGVLLGCTAAGHLLAYDLAGARTWRSVDPPAQAPRPERAPHALAAAPGLLVVAAARFAWLATVSIADGVPTLGAARPLDL</sequence>
<dbReference type="RefSeq" id="WP_203713895.1">
    <property type="nucleotide sequence ID" value="NZ_BONE01000024.1"/>
</dbReference>
<dbReference type="Proteomes" id="UP000604117">
    <property type="component" value="Unassembled WGS sequence"/>
</dbReference>
<dbReference type="SUPFAM" id="SSF89372">
    <property type="entry name" value="Fucose-specific lectin"/>
    <property type="match status" value="1"/>
</dbReference>
<protein>
    <submittedName>
        <fullName evidence="1">Uncharacterized protein</fullName>
    </submittedName>
</protein>
<evidence type="ECO:0000313" key="1">
    <source>
        <dbReference type="EMBL" id="GIF73800.1"/>
    </source>
</evidence>
<proteinExistence type="predicted"/>
<name>A0ABQ4CR86_9ACTN</name>
<evidence type="ECO:0000313" key="2">
    <source>
        <dbReference type="Proteomes" id="UP000604117"/>
    </source>
</evidence>
<reference evidence="1 2" key="1">
    <citation type="submission" date="2021-01" db="EMBL/GenBank/DDBJ databases">
        <title>Whole genome shotgun sequence of Asanoa siamensis NBRC 107932.</title>
        <authorList>
            <person name="Komaki H."/>
            <person name="Tamura T."/>
        </authorList>
    </citation>
    <scope>NUCLEOTIDE SEQUENCE [LARGE SCALE GENOMIC DNA]</scope>
    <source>
        <strain evidence="1 2">NBRC 107932</strain>
    </source>
</reference>
<keyword evidence="2" id="KW-1185">Reference proteome</keyword>
<dbReference type="Gene3D" id="2.120.10.70">
    <property type="entry name" value="Fucose-specific lectin"/>
    <property type="match status" value="1"/>
</dbReference>
<comment type="caution">
    <text evidence="1">The sequence shown here is derived from an EMBL/GenBank/DDBJ whole genome shotgun (WGS) entry which is preliminary data.</text>
</comment>
<dbReference type="EMBL" id="BONE01000024">
    <property type="protein sequence ID" value="GIF73800.1"/>
    <property type="molecule type" value="Genomic_DNA"/>
</dbReference>
<gene>
    <name evidence="1" type="ORF">Asi02nite_33180</name>
</gene>
<accession>A0ABQ4CR86</accession>